<organism evidence="3 4">
    <name type="scientific">Meira miltonrushii</name>
    <dbReference type="NCBI Taxonomy" id="1280837"/>
    <lineage>
        <taxon>Eukaryota</taxon>
        <taxon>Fungi</taxon>
        <taxon>Dikarya</taxon>
        <taxon>Basidiomycota</taxon>
        <taxon>Ustilaginomycotina</taxon>
        <taxon>Exobasidiomycetes</taxon>
        <taxon>Exobasidiales</taxon>
        <taxon>Brachybasidiaceae</taxon>
        <taxon>Meira</taxon>
    </lineage>
</organism>
<dbReference type="AlphaFoldDB" id="A0A316VKV7"/>
<dbReference type="RefSeq" id="XP_025358498.1">
    <property type="nucleotide sequence ID" value="XM_025501337.1"/>
</dbReference>
<evidence type="ECO:0000256" key="2">
    <source>
        <dbReference type="SAM" id="SignalP"/>
    </source>
</evidence>
<proteinExistence type="predicted"/>
<keyword evidence="2" id="KW-0732">Signal</keyword>
<accession>A0A316VKV7</accession>
<dbReference type="EMBL" id="KZ819602">
    <property type="protein sequence ID" value="PWN38196.1"/>
    <property type="molecule type" value="Genomic_DNA"/>
</dbReference>
<evidence type="ECO:0000313" key="4">
    <source>
        <dbReference type="Proteomes" id="UP000245771"/>
    </source>
</evidence>
<name>A0A316VKV7_9BASI</name>
<sequence length="258" mass="29031">MLKSDLLPFKIFVVFLILNLLGLAASMDKAGIEQANQRPSPKANTPNPSLKGLTNVGVLHEENLERDLKSGKVKQEDVSRQRVNRLWDHKRQAEKGRNENHKDILFFKQKMRKEENRAGRRSDDIANKRYLQAKKGYESARGQRGFHQGHLEDVHIDAKVHRDEGNFSQKDFHTITKMEYPHESHELGYHSDGRSNGSSFGPTPSLTSSSSGSPHLSSHHGSPSPSSHHGSPSLSNRYRSPSPPRRLYASSSSRSRSP</sequence>
<feature type="region of interest" description="Disordered" evidence="1">
    <location>
        <begin position="185"/>
        <end position="258"/>
    </location>
</feature>
<dbReference type="Proteomes" id="UP000245771">
    <property type="component" value="Unassembled WGS sequence"/>
</dbReference>
<dbReference type="GeneID" id="37023118"/>
<reference evidence="3 4" key="1">
    <citation type="journal article" date="2018" name="Mol. Biol. Evol.">
        <title>Broad Genomic Sampling Reveals a Smut Pathogenic Ancestry of the Fungal Clade Ustilaginomycotina.</title>
        <authorList>
            <person name="Kijpornyongpan T."/>
            <person name="Mondo S.J."/>
            <person name="Barry K."/>
            <person name="Sandor L."/>
            <person name="Lee J."/>
            <person name="Lipzen A."/>
            <person name="Pangilinan J."/>
            <person name="LaButti K."/>
            <person name="Hainaut M."/>
            <person name="Henrissat B."/>
            <person name="Grigoriev I.V."/>
            <person name="Spatafora J.W."/>
            <person name="Aime M.C."/>
        </authorList>
    </citation>
    <scope>NUCLEOTIDE SEQUENCE [LARGE SCALE GENOMIC DNA]</scope>
    <source>
        <strain evidence="3 4">MCA 3882</strain>
    </source>
</reference>
<protein>
    <submittedName>
        <fullName evidence="3">Uncharacterized protein</fullName>
    </submittedName>
</protein>
<dbReference type="InParanoid" id="A0A316VKV7"/>
<feature type="signal peptide" evidence="2">
    <location>
        <begin position="1"/>
        <end position="26"/>
    </location>
</feature>
<gene>
    <name evidence="3" type="ORF">FA14DRAFT_183755</name>
</gene>
<evidence type="ECO:0000313" key="3">
    <source>
        <dbReference type="EMBL" id="PWN38196.1"/>
    </source>
</evidence>
<keyword evidence="4" id="KW-1185">Reference proteome</keyword>
<feature type="compositionally biased region" description="Low complexity" evidence="1">
    <location>
        <begin position="197"/>
        <end position="258"/>
    </location>
</feature>
<evidence type="ECO:0000256" key="1">
    <source>
        <dbReference type="SAM" id="MobiDB-lite"/>
    </source>
</evidence>
<feature type="chain" id="PRO_5016252861" evidence="2">
    <location>
        <begin position="27"/>
        <end position="258"/>
    </location>
</feature>